<feature type="domain" description="DhaL" evidence="1">
    <location>
        <begin position="5"/>
        <end position="198"/>
    </location>
</feature>
<dbReference type="Gene3D" id="1.25.40.340">
    <property type="match status" value="1"/>
</dbReference>
<dbReference type="InterPro" id="IPR048394">
    <property type="entry name" value="FakA-like_M"/>
</dbReference>
<dbReference type="AlphaFoldDB" id="A0A4R6SCW6"/>
<organism evidence="2 3">
    <name type="scientific">Labedaea rhizosphaerae</name>
    <dbReference type="NCBI Taxonomy" id="598644"/>
    <lineage>
        <taxon>Bacteria</taxon>
        <taxon>Bacillati</taxon>
        <taxon>Actinomycetota</taxon>
        <taxon>Actinomycetes</taxon>
        <taxon>Pseudonocardiales</taxon>
        <taxon>Pseudonocardiaceae</taxon>
        <taxon>Labedaea</taxon>
    </lineage>
</organism>
<name>A0A4R6SCW6_LABRH</name>
<dbReference type="Pfam" id="PF02734">
    <property type="entry name" value="Dak2"/>
    <property type="match status" value="1"/>
</dbReference>
<keyword evidence="3" id="KW-1185">Reference proteome</keyword>
<dbReference type="Pfam" id="PF13684">
    <property type="entry name" value="FakA-like_C"/>
    <property type="match status" value="1"/>
</dbReference>
<accession>A0A4R6SCW6</accession>
<evidence type="ECO:0000313" key="3">
    <source>
        <dbReference type="Proteomes" id="UP000295444"/>
    </source>
</evidence>
<dbReference type="SUPFAM" id="SSF101473">
    <property type="entry name" value="DhaL-like"/>
    <property type="match status" value="1"/>
</dbReference>
<gene>
    <name evidence="2" type="ORF">EV186_103417</name>
</gene>
<dbReference type="NCBIfam" id="TIGR03599">
    <property type="entry name" value="YloV"/>
    <property type="match status" value="1"/>
</dbReference>
<sequence length="537" mass="54256">MLDAAAVRRLAATCVQALDAHKDAINRINVYPVADGDTGANMLATMRAGLDALLRAPAAERSGAGQALSVLAKGALTGARGNSGVLLSQLLRGMAEAVRDESEVDGEGLAAALARGSDLAAAALSDPVEGTMLTVLHAAASAASGVHTGDLHDVAVAAVNASADALSRTPRQLPQLAEAGVVDAGGRGAVVVLESLLSVVADEPIGMSALIAPQRTPESLVTAREAGSEKYSYEVMYLIDGADEQGAVRLRDTLSGLGDCVSVAGDGDGLWTVHVHCNDIGAAIEVGVETGRPHRITVARFADEPVAASPRFGTDRAVVVAGRGEGLAELARAEGATVLVVDESADAYALLQLIGSTGAAQVTVLPAGADLTELADEAAIRAVAGGQDVVVVPCASPVQALAALAVHDVRRTASDDVVGMAEAAAAMRRGDVTVATEDAMSWVGRVAAGDVLGFTDGEVVLIEPGPADEEAVTRAACAVVDRMLAAGGELVTVLLGAGAPEGLADELEDFLRRERPEAELAVYPGGQPDTVLAIGVE</sequence>
<proteinExistence type="predicted"/>
<dbReference type="InterPro" id="IPR004007">
    <property type="entry name" value="DhaL_dom"/>
</dbReference>
<dbReference type="SMART" id="SM01121">
    <property type="entry name" value="Dak1_2"/>
    <property type="match status" value="1"/>
</dbReference>
<dbReference type="Proteomes" id="UP000295444">
    <property type="component" value="Unassembled WGS sequence"/>
</dbReference>
<reference evidence="2 3" key="1">
    <citation type="submission" date="2019-03" db="EMBL/GenBank/DDBJ databases">
        <title>Genomic Encyclopedia of Type Strains, Phase IV (KMG-IV): sequencing the most valuable type-strain genomes for metagenomic binning, comparative biology and taxonomic classification.</title>
        <authorList>
            <person name="Goeker M."/>
        </authorList>
    </citation>
    <scope>NUCLEOTIDE SEQUENCE [LARGE SCALE GENOMIC DNA]</scope>
    <source>
        <strain evidence="2 3">DSM 45361</strain>
    </source>
</reference>
<dbReference type="SMART" id="SM01120">
    <property type="entry name" value="Dak2"/>
    <property type="match status" value="1"/>
</dbReference>
<comment type="caution">
    <text evidence="2">The sequence shown here is derived from an EMBL/GenBank/DDBJ whole genome shotgun (WGS) entry which is preliminary data.</text>
</comment>
<dbReference type="InterPro" id="IPR019986">
    <property type="entry name" value="YloV-like"/>
</dbReference>
<dbReference type="EMBL" id="SNXZ01000003">
    <property type="protein sequence ID" value="TDP97453.1"/>
    <property type="molecule type" value="Genomic_DNA"/>
</dbReference>
<dbReference type="InterPro" id="IPR033470">
    <property type="entry name" value="FakA-like_C"/>
</dbReference>
<dbReference type="GO" id="GO:0004371">
    <property type="term" value="F:glycerone kinase activity"/>
    <property type="evidence" value="ECO:0007669"/>
    <property type="project" value="InterPro"/>
</dbReference>
<dbReference type="InterPro" id="IPR036117">
    <property type="entry name" value="DhaL_dom_sf"/>
</dbReference>
<dbReference type="GO" id="GO:0006071">
    <property type="term" value="P:glycerol metabolic process"/>
    <property type="evidence" value="ECO:0007669"/>
    <property type="project" value="InterPro"/>
</dbReference>
<dbReference type="InterPro" id="IPR050270">
    <property type="entry name" value="DegV_domain_contain"/>
</dbReference>
<dbReference type="PANTHER" id="PTHR33434">
    <property type="entry name" value="DEGV DOMAIN-CONTAINING PROTEIN DR_1986-RELATED"/>
    <property type="match status" value="1"/>
</dbReference>
<protein>
    <recommendedName>
        <fullName evidence="1">DhaL domain-containing protein</fullName>
    </recommendedName>
</protein>
<evidence type="ECO:0000313" key="2">
    <source>
        <dbReference type="EMBL" id="TDP97453.1"/>
    </source>
</evidence>
<dbReference type="Pfam" id="PF21645">
    <property type="entry name" value="FakA-like_M"/>
    <property type="match status" value="1"/>
</dbReference>
<dbReference type="PROSITE" id="PS51480">
    <property type="entry name" value="DHAL"/>
    <property type="match status" value="1"/>
</dbReference>
<evidence type="ECO:0000259" key="1">
    <source>
        <dbReference type="PROSITE" id="PS51480"/>
    </source>
</evidence>
<dbReference type="PANTHER" id="PTHR33434:SF4">
    <property type="entry name" value="PHOSPHATASE PROTEIN"/>
    <property type="match status" value="1"/>
</dbReference>